<keyword evidence="12" id="KW-1185">Reference proteome</keyword>
<evidence type="ECO:0000256" key="4">
    <source>
        <dbReference type="ARBA" id="ARBA00022475"/>
    </source>
</evidence>
<evidence type="ECO:0000256" key="5">
    <source>
        <dbReference type="ARBA" id="ARBA00022692"/>
    </source>
</evidence>
<feature type="transmembrane region" description="Helical" evidence="9">
    <location>
        <begin position="60"/>
        <end position="80"/>
    </location>
</feature>
<feature type="transmembrane region" description="Helical" evidence="9">
    <location>
        <begin position="92"/>
        <end position="115"/>
    </location>
</feature>
<dbReference type="RefSeq" id="WP_239265668.1">
    <property type="nucleotide sequence ID" value="NZ_JAKRCV010000058.1"/>
</dbReference>
<comment type="caution">
    <text evidence="11">The sequence shown here is derived from an EMBL/GenBank/DDBJ whole genome shotgun (WGS) entry which is preliminary data.</text>
</comment>
<accession>A0ABS9Q5G2</accession>
<dbReference type="Gene3D" id="1.20.1530.20">
    <property type="match status" value="1"/>
</dbReference>
<dbReference type="EMBL" id="JAKRCV010000058">
    <property type="protein sequence ID" value="MCG7323111.1"/>
    <property type="molecule type" value="Genomic_DNA"/>
</dbReference>
<organism evidence="11 12">
    <name type="scientific">Arsenicicoccus bolidensis</name>
    <dbReference type="NCBI Taxonomy" id="229480"/>
    <lineage>
        <taxon>Bacteria</taxon>
        <taxon>Bacillati</taxon>
        <taxon>Actinomycetota</taxon>
        <taxon>Actinomycetes</taxon>
        <taxon>Micrococcales</taxon>
        <taxon>Intrasporangiaceae</taxon>
        <taxon>Arsenicicoccus</taxon>
    </lineage>
</organism>
<evidence type="ECO:0000256" key="7">
    <source>
        <dbReference type="ARBA" id="ARBA00023065"/>
    </source>
</evidence>
<dbReference type="InterPro" id="IPR006153">
    <property type="entry name" value="Cation/H_exchanger_TM"/>
</dbReference>
<dbReference type="Pfam" id="PF00999">
    <property type="entry name" value="Na_H_Exchanger"/>
    <property type="match status" value="1"/>
</dbReference>
<evidence type="ECO:0000256" key="8">
    <source>
        <dbReference type="ARBA" id="ARBA00023136"/>
    </source>
</evidence>
<feature type="transmembrane region" description="Helical" evidence="9">
    <location>
        <begin position="323"/>
        <end position="342"/>
    </location>
</feature>
<keyword evidence="5 9" id="KW-0812">Transmembrane</keyword>
<feature type="transmembrane region" description="Helical" evidence="9">
    <location>
        <begin position="243"/>
        <end position="276"/>
    </location>
</feature>
<keyword evidence="2" id="KW-0813">Transport</keyword>
<evidence type="ECO:0000256" key="3">
    <source>
        <dbReference type="ARBA" id="ARBA00022449"/>
    </source>
</evidence>
<proteinExistence type="predicted"/>
<keyword evidence="8 9" id="KW-0472">Membrane</keyword>
<evidence type="ECO:0000259" key="10">
    <source>
        <dbReference type="Pfam" id="PF00999"/>
    </source>
</evidence>
<name>A0ABS9Q5G2_9MICO</name>
<keyword evidence="7" id="KW-0406">Ion transport</keyword>
<protein>
    <submittedName>
        <fullName evidence="11">Cation:proton antiporter</fullName>
    </submittedName>
</protein>
<feature type="domain" description="Cation/H+ exchanger transmembrane" evidence="10">
    <location>
        <begin position="15"/>
        <end position="409"/>
    </location>
</feature>
<feature type="transmembrane region" description="Helical" evidence="9">
    <location>
        <begin position="174"/>
        <end position="192"/>
    </location>
</feature>
<feature type="transmembrane region" description="Helical" evidence="9">
    <location>
        <begin position="204"/>
        <end position="223"/>
    </location>
</feature>
<dbReference type="Proteomes" id="UP001521931">
    <property type="component" value="Unassembled WGS sequence"/>
</dbReference>
<dbReference type="PANTHER" id="PTHR32507:SF8">
    <property type="entry name" value="CNH1P"/>
    <property type="match status" value="1"/>
</dbReference>
<evidence type="ECO:0000256" key="1">
    <source>
        <dbReference type="ARBA" id="ARBA00004651"/>
    </source>
</evidence>
<feature type="transmembrane region" description="Helical" evidence="9">
    <location>
        <begin position="384"/>
        <end position="405"/>
    </location>
</feature>
<evidence type="ECO:0000256" key="9">
    <source>
        <dbReference type="SAM" id="Phobius"/>
    </source>
</evidence>
<feature type="transmembrane region" description="Helical" evidence="9">
    <location>
        <begin position="31"/>
        <end position="48"/>
    </location>
</feature>
<sequence>MVTGVVYLVAGIGLLLGAFLPRLLRERAISAPMVVLIVGIAVGWFLPGDEPIAPVFQQTITQHVAEVCVLVSLMGVGLAIDRPFAWRAWRPTWRLLGIAMPLCIAAVALLGWWALALSPAAAILLGAVLAPTDPVLASDVQVAGPSVSGEEESPEEEDDEVRFALTSEAGLNDALAFPFVWFALFLATKGPVAEWGWHWLGMELVGKIVIGALVGLVGGWAFGKVVFRAQWDNLRLADVGEPMLGLALVATVYGLAEVLHGYGFLAVFVCAVTLRAAERGHEYHGRLHDAIEHVESVLTLLILLLLGASLSSGQLSALSWQGMLVGVALVLVIRPLCGWVSLIGTKQLGSREKVVTAMFGVRGIGSVFYMAFATAQHEWPEQKALWATVTFAIVVSVMVHGVLATPAMKHLEERRGAERPV</sequence>
<feature type="transmembrane region" description="Helical" evidence="9">
    <location>
        <begin position="297"/>
        <end position="317"/>
    </location>
</feature>
<evidence type="ECO:0000256" key="2">
    <source>
        <dbReference type="ARBA" id="ARBA00022448"/>
    </source>
</evidence>
<evidence type="ECO:0000313" key="11">
    <source>
        <dbReference type="EMBL" id="MCG7323111.1"/>
    </source>
</evidence>
<evidence type="ECO:0000313" key="12">
    <source>
        <dbReference type="Proteomes" id="UP001521931"/>
    </source>
</evidence>
<evidence type="ECO:0000256" key="6">
    <source>
        <dbReference type="ARBA" id="ARBA00022989"/>
    </source>
</evidence>
<keyword evidence="6 9" id="KW-1133">Transmembrane helix</keyword>
<keyword evidence="3" id="KW-0050">Antiport</keyword>
<comment type="subcellular location">
    <subcellularLocation>
        <location evidence="1">Cell membrane</location>
        <topology evidence="1">Multi-pass membrane protein</topology>
    </subcellularLocation>
</comment>
<gene>
    <name evidence="11" type="ORF">MHL29_14590</name>
</gene>
<dbReference type="PANTHER" id="PTHR32507">
    <property type="entry name" value="NA(+)/H(+) ANTIPORTER 1"/>
    <property type="match status" value="1"/>
</dbReference>
<dbReference type="InterPro" id="IPR038770">
    <property type="entry name" value="Na+/solute_symporter_sf"/>
</dbReference>
<feature type="transmembrane region" description="Helical" evidence="9">
    <location>
        <begin position="354"/>
        <end position="372"/>
    </location>
</feature>
<keyword evidence="4" id="KW-1003">Cell membrane</keyword>
<reference evidence="11 12" key="1">
    <citation type="submission" date="2022-02" db="EMBL/GenBank/DDBJ databases">
        <title>Uncovering new skin microbiome diversity through culturing and metagenomics.</title>
        <authorList>
            <person name="Conlan S."/>
            <person name="Deming C."/>
            <person name="Nisc Comparative Sequencing Program N."/>
            <person name="Segre J.A."/>
        </authorList>
    </citation>
    <scope>NUCLEOTIDE SEQUENCE [LARGE SCALE GENOMIC DNA]</scope>
    <source>
        <strain evidence="11 12">ACRQZ</strain>
    </source>
</reference>
<feature type="transmembrane region" description="Helical" evidence="9">
    <location>
        <begin position="6"/>
        <end position="24"/>
    </location>
</feature>